<evidence type="ECO:0000256" key="1">
    <source>
        <dbReference type="SAM" id="Coils"/>
    </source>
</evidence>
<name>A0ABQ4WLE4_9ASTR</name>
<evidence type="ECO:0000313" key="3">
    <source>
        <dbReference type="EMBL" id="GJS53684.1"/>
    </source>
</evidence>
<organism evidence="3 4">
    <name type="scientific">Tanacetum coccineum</name>
    <dbReference type="NCBI Taxonomy" id="301880"/>
    <lineage>
        <taxon>Eukaryota</taxon>
        <taxon>Viridiplantae</taxon>
        <taxon>Streptophyta</taxon>
        <taxon>Embryophyta</taxon>
        <taxon>Tracheophyta</taxon>
        <taxon>Spermatophyta</taxon>
        <taxon>Magnoliopsida</taxon>
        <taxon>eudicotyledons</taxon>
        <taxon>Gunneridae</taxon>
        <taxon>Pentapetalae</taxon>
        <taxon>asterids</taxon>
        <taxon>campanulids</taxon>
        <taxon>Asterales</taxon>
        <taxon>Asteraceae</taxon>
        <taxon>Asteroideae</taxon>
        <taxon>Anthemideae</taxon>
        <taxon>Anthemidinae</taxon>
        <taxon>Tanacetum</taxon>
    </lineage>
</organism>
<feature type="compositionally biased region" description="Polar residues" evidence="2">
    <location>
        <begin position="61"/>
        <end position="81"/>
    </location>
</feature>
<dbReference type="EMBL" id="BQNB010008743">
    <property type="protein sequence ID" value="GJS53684.1"/>
    <property type="molecule type" value="Genomic_DNA"/>
</dbReference>
<keyword evidence="4" id="KW-1185">Reference proteome</keyword>
<proteinExistence type="predicted"/>
<keyword evidence="1" id="KW-0175">Coiled coil</keyword>
<comment type="caution">
    <text evidence="3">The sequence shown here is derived from an EMBL/GenBank/DDBJ whole genome shotgun (WGS) entry which is preliminary data.</text>
</comment>
<protein>
    <submittedName>
        <fullName evidence="3">Uncharacterized protein</fullName>
    </submittedName>
</protein>
<reference evidence="3" key="1">
    <citation type="journal article" date="2022" name="Int. J. Mol. Sci.">
        <title>Draft Genome of Tanacetum Coccineum: Genomic Comparison of Closely Related Tanacetum-Family Plants.</title>
        <authorList>
            <person name="Yamashiro T."/>
            <person name="Shiraishi A."/>
            <person name="Nakayama K."/>
            <person name="Satake H."/>
        </authorList>
    </citation>
    <scope>NUCLEOTIDE SEQUENCE</scope>
</reference>
<dbReference type="Proteomes" id="UP001151760">
    <property type="component" value="Unassembled WGS sequence"/>
</dbReference>
<feature type="compositionally biased region" description="Polar residues" evidence="2">
    <location>
        <begin position="40"/>
        <end position="54"/>
    </location>
</feature>
<gene>
    <name evidence="3" type="ORF">Tco_0627046</name>
</gene>
<feature type="region of interest" description="Disordered" evidence="2">
    <location>
        <begin position="29"/>
        <end position="84"/>
    </location>
</feature>
<reference evidence="3" key="2">
    <citation type="submission" date="2022-01" db="EMBL/GenBank/DDBJ databases">
        <authorList>
            <person name="Yamashiro T."/>
            <person name="Shiraishi A."/>
            <person name="Satake H."/>
            <person name="Nakayama K."/>
        </authorList>
    </citation>
    <scope>NUCLEOTIDE SEQUENCE</scope>
</reference>
<evidence type="ECO:0000313" key="4">
    <source>
        <dbReference type="Proteomes" id="UP001151760"/>
    </source>
</evidence>
<feature type="coiled-coil region" evidence="1">
    <location>
        <begin position="159"/>
        <end position="214"/>
    </location>
</feature>
<accession>A0ABQ4WLE4</accession>
<evidence type="ECO:0000256" key="2">
    <source>
        <dbReference type="SAM" id="MobiDB-lite"/>
    </source>
</evidence>
<sequence length="224" mass="25490">MDSMDQCIVERTRHEQEIQNRLKRLKKEKFQIKSAKSKRLSNGCSSGDTDNSGIVSDKGNDQSLENQSNTFGNESSRSWNECTERSTFGDDTDIKTSYDTEPIANVPYTVEYNVFAVETQHSDQPKNMNDTFLIEKVNSNTTPDSLDMCNNEFKDGQHADDHEDERVVLANLIENLKLDINENKRIQKQLRNANVSLTQELKECKSTLEETNKTPGEPNSTQDS</sequence>